<dbReference type="GO" id="GO:0016020">
    <property type="term" value="C:membrane"/>
    <property type="evidence" value="ECO:0007669"/>
    <property type="project" value="UniProtKB-SubCell"/>
</dbReference>
<evidence type="ECO:0000256" key="5">
    <source>
        <dbReference type="ARBA" id="ARBA00023136"/>
    </source>
</evidence>
<comment type="similarity">
    <text evidence="2 6">Belongs to the peroxisomal membrane protein PXMP2/4 family.</text>
</comment>
<reference evidence="7" key="2">
    <citation type="submission" date="2021-08" db="EMBL/GenBank/DDBJ databases">
        <authorList>
            <person name="Eriksson T."/>
        </authorList>
    </citation>
    <scope>NUCLEOTIDE SEQUENCE</scope>
    <source>
        <strain evidence="7">Stoneville</strain>
        <tissue evidence="7">Whole head</tissue>
    </source>
</reference>
<keyword evidence="4 6" id="KW-1133">Transmembrane helix</keyword>
<evidence type="ECO:0000256" key="6">
    <source>
        <dbReference type="RuleBase" id="RU363053"/>
    </source>
</evidence>
<keyword evidence="3 6" id="KW-0812">Transmembrane</keyword>
<evidence type="ECO:0000313" key="7">
    <source>
        <dbReference type="EMBL" id="KAH0816278.1"/>
    </source>
</evidence>
<dbReference type="Proteomes" id="UP000719412">
    <property type="component" value="Unassembled WGS sequence"/>
</dbReference>
<feature type="transmembrane region" description="Helical" evidence="6">
    <location>
        <begin position="93"/>
        <end position="112"/>
    </location>
</feature>
<name>A0A8J6LE48_TENMO</name>
<evidence type="ECO:0000256" key="1">
    <source>
        <dbReference type="ARBA" id="ARBA00004141"/>
    </source>
</evidence>
<evidence type="ECO:0000256" key="4">
    <source>
        <dbReference type="ARBA" id="ARBA00022989"/>
    </source>
</evidence>
<evidence type="ECO:0008006" key="9">
    <source>
        <dbReference type="Google" id="ProtNLM"/>
    </source>
</evidence>
<evidence type="ECO:0000256" key="3">
    <source>
        <dbReference type="ARBA" id="ARBA00022692"/>
    </source>
</evidence>
<organism evidence="7 8">
    <name type="scientific">Tenebrio molitor</name>
    <name type="common">Yellow mealworm beetle</name>
    <dbReference type="NCBI Taxonomy" id="7067"/>
    <lineage>
        <taxon>Eukaryota</taxon>
        <taxon>Metazoa</taxon>
        <taxon>Ecdysozoa</taxon>
        <taxon>Arthropoda</taxon>
        <taxon>Hexapoda</taxon>
        <taxon>Insecta</taxon>
        <taxon>Pterygota</taxon>
        <taxon>Neoptera</taxon>
        <taxon>Endopterygota</taxon>
        <taxon>Coleoptera</taxon>
        <taxon>Polyphaga</taxon>
        <taxon>Cucujiformia</taxon>
        <taxon>Tenebrionidae</taxon>
        <taxon>Tenebrio</taxon>
    </lineage>
</organism>
<dbReference type="PANTHER" id="PTHR11266:SF85">
    <property type="entry name" value="MPV17-LIKE PROTEIN"/>
    <property type="match status" value="1"/>
</dbReference>
<dbReference type="PANTHER" id="PTHR11266">
    <property type="entry name" value="PEROXISOMAL MEMBRANE PROTEIN 2, PXMP2 MPV17"/>
    <property type="match status" value="1"/>
</dbReference>
<keyword evidence="8" id="KW-1185">Reference proteome</keyword>
<dbReference type="EMBL" id="JABDTM020021792">
    <property type="protein sequence ID" value="KAH0816278.1"/>
    <property type="molecule type" value="Genomic_DNA"/>
</dbReference>
<dbReference type="GO" id="GO:0005739">
    <property type="term" value="C:mitochondrion"/>
    <property type="evidence" value="ECO:0007669"/>
    <property type="project" value="TreeGrafter"/>
</dbReference>
<gene>
    <name evidence="7" type="ORF">GEV33_006512</name>
</gene>
<sequence length="251" mass="28835">MSKLLKFIKYAFNSHPIVSNALVYGTLYVGAEFSQQTVTRKLLNKEPLAYDRQMLTCFGILGVAVFAPVYHYWYRWLDKKFVGTSAKVVVRKMLLDQFFMTPQILVIFYVAMSIMEKKQDLFEECQHKFIPTFKTSCMFWLPAQCLNFSVIPSTFRMVSCGSSAVLLLLVVTAVLASPLDYVLESQVQGVLGQRVKRQDGWKVDERRDSNGRLIKKDYFLQHKSDNFDADAVLRELPGGKKAYQIGATFRF</sequence>
<dbReference type="InterPro" id="IPR007248">
    <property type="entry name" value="Mpv17_PMP22"/>
</dbReference>
<proteinExistence type="inferred from homology"/>
<evidence type="ECO:0000256" key="2">
    <source>
        <dbReference type="ARBA" id="ARBA00006824"/>
    </source>
</evidence>
<protein>
    <recommendedName>
        <fullName evidence="9">Mpv17-like protein</fullName>
    </recommendedName>
</protein>
<accession>A0A8J6LE48</accession>
<evidence type="ECO:0000313" key="8">
    <source>
        <dbReference type="Proteomes" id="UP000719412"/>
    </source>
</evidence>
<feature type="transmembrane region" description="Helical" evidence="6">
    <location>
        <begin position="54"/>
        <end position="73"/>
    </location>
</feature>
<dbReference type="AlphaFoldDB" id="A0A8J6LE48"/>
<dbReference type="Pfam" id="PF04117">
    <property type="entry name" value="Mpv17_PMP22"/>
    <property type="match status" value="1"/>
</dbReference>
<comment type="caution">
    <text evidence="7">The sequence shown here is derived from an EMBL/GenBank/DDBJ whole genome shotgun (WGS) entry which is preliminary data.</text>
</comment>
<comment type="subcellular location">
    <subcellularLocation>
        <location evidence="1">Membrane</location>
        <topology evidence="1">Multi-pass membrane protein</topology>
    </subcellularLocation>
</comment>
<reference evidence="7" key="1">
    <citation type="journal article" date="2020" name="J Insects Food Feed">
        <title>The yellow mealworm (Tenebrio molitor) genome: a resource for the emerging insects as food and feed industry.</title>
        <authorList>
            <person name="Eriksson T."/>
            <person name="Andere A."/>
            <person name="Kelstrup H."/>
            <person name="Emery V."/>
            <person name="Picard C."/>
        </authorList>
    </citation>
    <scope>NUCLEOTIDE SEQUENCE</scope>
    <source>
        <strain evidence="7">Stoneville</strain>
        <tissue evidence="7">Whole head</tissue>
    </source>
</reference>
<keyword evidence="5 6" id="KW-0472">Membrane</keyword>